<reference evidence="2" key="1">
    <citation type="submission" date="2021-02" db="EMBL/GenBank/DDBJ databases">
        <authorList>
            <person name="Nowell W R."/>
        </authorList>
    </citation>
    <scope>NUCLEOTIDE SEQUENCE</scope>
</reference>
<dbReference type="Proteomes" id="UP000663844">
    <property type="component" value="Unassembled WGS sequence"/>
</dbReference>
<evidence type="ECO:0000313" key="2">
    <source>
        <dbReference type="EMBL" id="CAF4231083.1"/>
    </source>
</evidence>
<feature type="region of interest" description="Disordered" evidence="1">
    <location>
        <begin position="41"/>
        <end position="103"/>
    </location>
</feature>
<evidence type="ECO:0000313" key="3">
    <source>
        <dbReference type="Proteomes" id="UP000663844"/>
    </source>
</evidence>
<feature type="compositionally biased region" description="Basic and acidic residues" evidence="1">
    <location>
        <begin position="41"/>
        <end position="59"/>
    </location>
</feature>
<dbReference type="AlphaFoldDB" id="A0A820DEX2"/>
<feature type="non-terminal residue" evidence="2">
    <location>
        <position position="1"/>
    </location>
</feature>
<organism evidence="2 3">
    <name type="scientific">Adineta steineri</name>
    <dbReference type="NCBI Taxonomy" id="433720"/>
    <lineage>
        <taxon>Eukaryota</taxon>
        <taxon>Metazoa</taxon>
        <taxon>Spiralia</taxon>
        <taxon>Gnathifera</taxon>
        <taxon>Rotifera</taxon>
        <taxon>Eurotatoria</taxon>
        <taxon>Bdelloidea</taxon>
        <taxon>Adinetida</taxon>
        <taxon>Adinetidae</taxon>
        <taxon>Adineta</taxon>
    </lineage>
</organism>
<dbReference type="EMBL" id="CAJOAZ010011061">
    <property type="protein sequence ID" value="CAF4231083.1"/>
    <property type="molecule type" value="Genomic_DNA"/>
</dbReference>
<name>A0A820DEX2_9BILA</name>
<sequence>SPSPLNHSNTISCIPPSSNNAFGGLGTLFSPIPVQIDRKTTTTVNHDRSQFHRKNESHSKHNHSAPSKNINEINRKRSSLPLTSLKRSRSRSPQLPSSSNINSSIEQQYRLASTAQTNTYFPLISPRIATLMQHEYFLNSLRLSTANSNLNNSSLNIKNSISSNLSKKAKYVKNKKESSISSNYDLISNSLL</sequence>
<evidence type="ECO:0000256" key="1">
    <source>
        <dbReference type="SAM" id="MobiDB-lite"/>
    </source>
</evidence>
<accession>A0A820DEX2</accession>
<gene>
    <name evidence="2" type="ORF">OXD698_LOCUS42401</name>
</gene>
<proteinExistence type="predicted"/>
<feature type="compositionally biased region" description="Low complexity" evidence="1">
    <location>
        <begin position="91"/>
        <end position="103"/>
    </location>
</feature>
<protein>
    <submittedName>
        <fullName evidence="2">Uncharacterized protein</fullName>
    </submittedName>
</protein>
<comment type="caution">
    <text evidence="2">The sequence shown here is derived from an EMBL/GenBank/DDBJ whole genome shotgun (WGS) entry which is preliminary data.</text>
</comment>